<protein>
    <recommendedName>
        <fullName evidence="1">F-box domain-containing protein</fullName>
    </recommendedName>
</protein>
<evidence type="ECO:0000313" key="3">
    <source>
        <dbReference type="Proteomes" id="UP000270230"/>
    </source>
</evidence>
<evidence type="ECO:0000313" key="2">
    <source>
        <dbReference type="EMBL" id="RMY37517.1"/>
    </source>
</evidence>
<proteinExistence type="predicted"/>
<organism evidence="2 3">
    <name type="scientific">Hortaea werneckii</name>
    <name type="common">Black yeast</name>
    <name type="synonym">Cladosporium werneckii</name>
    <dbReference type="NCBI Taxonomy" id="91943"/>
    <lineage>
        <taxon>Eukaryota</taxon>
        <taxon>Fungi</taxon>
        <taxon>Dikarya</taxon>
        <taxon>Ascomycota</taxon>
        <taxon>Pezizomycotina</taxon>
        <taxon>Dothideomycetes</taxon>
        <taxon>Dothideomycetidae</taxon>
        <taxon>Mycosphaerellales</taxon>
        <taxon>Teratosphaeriaceae</taxon>
        <taxon>Hortaea</taxon>
    </lineage>
</organism>
<accession>A0A3M7BD05</accession>
<dbReference type="PROSITE" id="PS50181">
    <property type="entry name" value="FBOX"/>
    <property type="match status" value="1"/>
</dbReference>
<sequence>MLELPAELHLRIAECLSQADLFNFRLSCKTLSSPGHSVLFSRQKASRLYIHPTTIQRYIDICHADTFAAKVTSVVVLGDFTLEKASFRTAYTHVIAATKSLTNLQKIACATSAKLPGLNSTSDIDIATQARQCSFKAAVDHKRPLKWSDTEIIIGLALSVPNITKIDAHCSTYDLLGDTESSNLLFPKGKSTKVRKGEKYGGTYWDRIRILQRLNPQLRSLTYESVDGLCIPPDRALLGDNLLLCCSSITNVEVIIRDVSINGYQVPSCMQACHLLESLCSFRVRLLDVDPTLLSANRHVDDDDPHTYAAGLQCASVFKEFFLQHARTLETCVIDSIVSTSEHQLNTFAGRLKGFSATGKNAQICFRTYICKPPATKEGNTGNLRALRVVMETE</sequence>
<evidence type="ECO:0000259" key="1">
    <source>
        <dbReference type="PROSITE" id="PS50181"/>
    </source>
</evidence>
<gene>
    <name evidence="2" type="ORF">D0865_13343</name>
</gene>
<comment type="caution">
    <text evidence="2">The sequence shown here is derived from an EMBL/GenBank/DDBJ whole genome shotgun (WGS) entry which is preliminary data.</text>
</comment>
<dbReference type="OrthoDB" id="3848751at2759"/>
<dbReference type="Proteomes" id="UP000270230">
    <property type="component" value="Unassembled WGS sequence"/>
</dbReference>
<feature type="domain" description="F-box" evidence="1">
    <location>
        <begin position="1"/>
        <end position="43"/>
    </location>
</feature>
<dbReference type="AlphaFoldDB" id="A0A3M7BD05"/>
<dbReference type="EMBL" id="QWIN01001701">
    <property type="protein sequence ID" value="RMY37517.1"/>
    <property type="molecule type" value="Genomic_DNA"/>
</dbReference>
<reference evidence="2 3" key="1">
    <citation type="journal article" date="2018" name="BMC Genomics">
        <title>Genomic evidence for intraspecific hybridization in a clonal and extremely halotolerant yeast.</title>
        <authorList>
            <person name="Gostincar C."/>
            <person name="Stajich J.E."/>
            <person name="Zupancic J."/>
            <person name="Zalar P."/>
            <person name="Gunde-Cimerman N."/>
        </authorList>
    </citation>
    <scope>NUCLEOTIDE SEQUENCE [LARGE SCALE GENOMIC DNA]</scope>
    <source>
        <strain evidence="2 3">EXF-151</strain>
    </source>
</reference>
<dbReference type="InterPro" id="IPR001810">
    <property type="entry name" value="F-box_dom"/>
</dbReference>
<name>A0A3M7BD05_HORWE</name>